<keyword evidence="3" id="KW-1133">Transmembrane helix</keyword>
<dbReference type="OrthoDB" id="9780884at2"/>
<protein>
    <submittedName>
        <fullName evidence="5">Putative metallophosphoesterase</fullName>
        <ecNumber evidence="5">3.1.-.-</ecNumber>
    </submittedName>
</protein>
<dbReference type="SUPFAM" id="SSF56300">
    <property type="entry name" value="Metallo-dependent phosphatases"/>
    <property type="match status" value="1"/>
</dbReference>
<dbReference type="InterPro" id="IPR051158">
    <property type="entry name" value="Metallophosphoesterase_sf"/>
</dbReference>
<evidence type="ECO:0000256" key="1">
    <source>
        <dbReference type="ARBA" id="ARBA00022723"/>
    </source>
</evidence>
<feature type="transmembrane region" description="Helical" evidence="3">
    <location>
        <begin position="12"/>
        <end position="33"/>
    </location>
</feature>
<sequence length="398" mass="45124">MSSPLDPSPLAWLLILLALAGHLALWSRIHCYVHSLPWKQTVIDWFELAIVLTTGVVPLAYVAYFIFAPTLDWAGSEIWYQFPLLYFWACWTALVIAFGLWVQHRLDERHAAGYFQSKQIGAVDLVREVPIEELAIPKIQFAYRFPGNQILEYVVTEKELFLPRLPAALEGYTITHLSDLHLTGEFLPPFYQHVMERANALQSEMIVISGDIFDKDVCIGWSESTLGKLTAPDGVHFVLGNHDTRLAQVQPARDELKRLGLIDLGGRWIEKTIRDTPIVLAGDEAPWMSTVKDVEQCPLEHNGDRLFRLLIAHTPDRLHFAADHDFDLVLAGHNHGGQIRLPVIGPMISPSRYGVRYASGIFYEQPTLVHVSRGLCGTFPLRIRCQPEITRLILRRKA</sequence>
<evidence type="ECO:0000259" key="4">
    <source>
        <dbReference type="Pfam" id="PF00149"/>
    </source>
</evidence>
<dbReference type="PANTHER" id="PTHR31302">
    <property type="entry name" value="TRANSMEMBRANE PROTEIN WITH METALLOPHOSPHOESTERASE DOMAIN-RELATED"/>
    <property type="match status" value="1"/>
</dbReference>
<evidence type="ECO:0000313" key="5">
    <source>
        <dbReference type="EMBL" id="TWT33287.1"/>
    </source>
</evidence>
<dbReference type="GO" id="GO:0008758">
    <property type="term" value="F:UDP-2,3-diacylglucosamine hydrolase activity"/>
    <property type="evidence" value="ECO:0007669"/>
    <property type="project" value="TreeGrafter"/>
</dbReference>
<accession>A0A5C5V645</accession>
<dbReference type="CDD" id="cd07385">
    <property type="entry name" value="MPP_YkuE_C"/>
    <property type="match status" value="1"/>
</dbReference>
<reference evidence="5 6" key="1">
    <citation type="submission" date="2019-02" db="EMBL/GenBank/DDBJ databases">
        <title>Deep-cultivation of Planctomycetes and their phenomic and genomic characterization uncovers novel biology.</title>
        <authorList>
            <person name="Wiegand S."/>
            <person name="Jogler M."/>
            <person name="Boedeker C."/>
            <person name="Pinto D."/>
            <person name="Vollmers J."/>
            <person name="Rivas-Marin E."/>
            <person name="Kohn T."/>
            <person name="Peeters S.H."/>
            <person name="Heuer A."/>
            <person name="Rast P."/>
            <person name="Oberbeckmann S."/>
            <person name="Bunk B."/>
            <person name="Jeske O."/>
            <person name="Meyerdierks A."/>
            <person name="Storesund J.E."/>
            <person name="Kallscheuer N."/>
            <person name="Luecker S."/>
            <person name="Lage O.M."/>
            <person name="Pohl T."/>
            <person name="Merkel B.J."/>
            <person name="Hornburger P."/>
            <person name="Mueller R.-W."/>
            <person name="Bruemmer F."/>
            <person name="Labrenz M."/>
            <person name="Spormann A.M."/>
            <person name="Op Den Camp H."/>
            <person name="Overmann J."/>
            <person name="Amann R."/>
            <person name="Jetten M.S.M."/>
            <person name="Mascher T."/>
            <person name="Medema M.H."/>
            <person name="Devos D.P."/>
            <person name="Kaster A.-K."/>
            <person name="Ovreas L."/>
            <person name="Rohde M."/>
            <person name="Galperin M.Y."/>
            <person name="Jogler C."/>
        </authorList>
    </citation>
    <scope>NUCLEOTIDE SEQUENCE [LARGE SCALE GENOMIC DNA]</scope>
    <source>
        <strain evidence="5 6">Enr8</strain>
    </source>
</reference>
<dbReference type="Proteomes" id="UP000318878">
    <property type="component" value="Unassembled WGS sequence"/>
</dbReference>
<dbReference type="Gene3D" id="3.60.21.10">
    <property type="match status" value="1"/>
</dbReference>
<dbReference type="GO" id="GO:0046872">
    <property type="term" value="F:metal ion binding"/>
    <property type="evidence" value="ECO:0007669"/>
    <property type="project" value="UniProtKB-KW"/>
</dbReference>
<feature type="domain" description="Calcineurin-like phosphoesterase" evidence="4">
    <location>
        <begin position="173"/>
        <end position="336"/>
    </location>
</feature>
<gene>
    <name evidence="5" type="ORF">Enr8_31120</name>
</gene>
<proteinExistence type="predicted"/>
<name>A0A5C5V645_9BACT</name>
<dbReference type="InterPro" id="IPR004843">
    <property type="entry name" value="Calcineurin-like_PHP"/>
</dbReference>
<dbReference type="EMBL" id="SJPF01000003">
    <property type="protein sequence ID" value="TWT33287.1"/>
    <property type="molecule type" value="Genomic_DNA"/>
</dbReference>
<evidence type="ECO:0000313" key="6">
    <source>
        <dbReference type="Proteomes" id="UP000318878"/>
    </source>
</evidence>
<organism evidence="5 6">
    <name type="scientific">Blastopirellula retiformator</name>
    <dbReference type="NCBI Taxonomy" id="2527970"/>
    <lineage>
        <taxon>Bacteria</taxon>
        <taxon>Pseudomonadati</taxon>
        <taxon>Planctomycetota</taxon>
        <taxon>Planctomycetia</taxon>
        <taxon>Pirellulales</taxon>
        <taxon>Pirellulaceae</taxon>
        <taxon>Blastopirellula</taxon>
    </lineage>
</organism>
<dbReference type="PANTHER" id="PTHR31302:SF31">
    <property type="entry name" value="PHOSPHODIESTERASE YAEI"/>
    <property type="match status" value="1"/>
</dbReference>
<keyword evidence="6" id="KW-1185">Reference proteome</keyword>
<keyword evidence="1" id="KW-0479">Metal-binding</keyword>
<dbReference type="EC" id="3.1.-.-" evidence="5"/>
<evidence type="ECO:0000256" key="2">
    <source>
        <dbReference type="ARBA" id="ARBA00022801"/>
    </source>
</evidence>
<keyword evidence="3" id="KW-0812">Transmembrane</keyword>
<evidence type="ECO:0000256" key="3">
    <source>
        <dbReference type="SAM" id="Phobius"/>
    </source>
</evidence>
<dbReference type="InterPro" id="IPR029052">
    <property type="entry name" value="Metallo-depent_PP-like"/>
</dbReference>
<dbReference type="AlphaFoldDB" id="A0A5C5V645"/>
<dbReference type="GO" id="GO:0009245">
    <property type="term" value="P:lipid A biosynthetic process"/>
    <property type="evidence" value="ECO:0007669"/>
    <property type="project" value="TreeGrafter"/>
</dbReference>
<keyword evidence="2 5" id="KW-0378">Hydrolase</keyword>
<dbReference type="Pfam" id="PF00149">
    <property type="entry name" value="Metallophos"/>
    <property type="match status" value="1"/>
</dbReference>
<comment type="caution">
    <text evidence="5">The sequence shown here is derived from an EMBL/GenBank/DDBJ whole genome shotgun (WGS) entry which is preliminary data.</text>
</comment>
<dbReference type="RefSeq" id="WP_146433017.1">
    <property type="nucleotide sequence ID" value="NZ_SJPF01000003.1"/>
</dbReference>
<dbReference type="GO" id="GO:0016020">
    <property type="term" value="C:membrane"/>
    <property type="evidence" value="ECO:0007669"/>
    <property type="project" value="GOC"/>
</dbReference>
<feature type="transmembrane region" description="Helical" evidence="3">
    <location>
        <begin position="45"/>
        <end position="67"/>
    </location>
</feature>
<keyword evidence="3" id="KW-0472">Membrane</keyword>
<feature type="transmembrane region" description="Helical" evidence="3">
    <location>
        <begin position="79"/>
        <end position="102"/>
    </location>
</feature>